<dbReference type="SUPFAM" id="SSF52172">
    <property type="entry name" value="CheY-like"/>
    <property type="match status" value="1"/>
</dbReference>
<dbReference type="RefSeq" id="WP_193735715.1">
    <property type="nucleotide sequence ID" value="NZ_CP063304.1"/>
</dbReference>
<dbReference type="PROSITE" id="PS50110">
    <property type="entry name" value="RESPONSE_REGULATORY"/>
    <property type="match status" value="1"/>
</dbReference>
<evidence type="ECO:0000256" key="9">
    <source>
        <dbReference type="ARBA" id="ARBA00024867"/>
    </source>
</evidence>
<evidence type="ECO:0000313" key="14">
    <source>
        <dbReference type="Proteomes" id="UP000593601"/>
    </source>
</evidence>
<keyword evidence="8" id="KW-0804">Transcription</keyword>
<organism evidence="13 14">
    <name type="scientific">Blautia liquoris</name>
    <dbReference type="NCBI Taxonomy" id="2779518"/>
    <lineage>
        <taxon>Bacteria</taxon>
        <taxon>Bacillati</taxon>
        <taxon>Bacillota</taxon>
        <taxon>Clostridia</taxon>
        <taxon>Lachnospirales</taxon>
        <taxon>Lachnospiraceae</taxon>
        <taxon>Blautia</taxon>
    </lineage>
</organism>
<evidence type="ECO:0000256" key="10">
    <source>
        <dbReference type="PROSITE-ProRule" id="PRU00169"/>
    </source>
</evidence>
<proteinExistence type="predicted"/>
<keyword evidence="14" id="KW-1185">Reference proteome</keyword>
<dbReference type="Pfam" id="PF12833">
    <property type="entry name" value="HTH_18"/>
    <property type="match status" value="1"/>
</dbReference>
<evidence type="ECO:0000256" key="2">
    <source>
        <dbReference type="ARBA" id="ARBA00018672"/>
    </source>
</evidence>
<dbReference type="PANTHER" id="PTHR42713">
    <property type="entry name" value="HISTIDINE KINASE-RELATED"/>
    <property type="match status" value="1"/>
</dbReference>
<feature type="domain" description="HTH araC/xylS-type" evidence="11">
    <location>
        <begin position="396"/>
        <end position="494"/>
    </location>
</feature>
<reference evidence="13 14" key="1">
    <citation type="submission" date="2020-10" db="EMBL/GenBank/DDBJ databases">
        <title>Blautia liquoris sp.nov., isolated from the mud in a fermentation cellar used for the production of Chinese strong-flavoured liquor.</title>
        <authorList>
            <person name="Lu L."/>
        </authorList>
    </citation>
    <scope>NUCLEOTIDE SEQUENCE [LARGE SCALE GENOMIC DNA]</scope>
    <source>
        <strain evidence="13 14">LZLJ-3</strain>
    </source>
</reference>
<dbReference type="GO" id="GO:0000160">
    <property type="term" value="P:phosphorelay signal transduction system"/>
    <property type="evidence" value="ECO:0007669"/>
    <property type="project" value="UniProtKB-KW"/>
</dbReference>
<keyword evidence="3" id="KW-0963">Cytoplasm</keyword>
<evidence type="ECO:0000256" key="6">
    <source>
        <dbReference type="ARBA" id="ARBA00023015"/>
    </source>
</evidence>
<dbReference type="KEGG" id="bliq:INP51_15935"/>
<dbReference type="SUPFAM" id="SSF46689">
    <property type="entry name" value="Homeodomain-like"/>
    <property type="match status" value="2"/>
</dbReference>
<accession>A0A7M2RGD8</accession>
<gene>
    <name evidence="13" type="ORF">INP51_15935</name>
</gene>
<comment type="function">
    <text evidence="9">May play the central regulatory role in sporulation. It may be an element of the effector pathway responsible for the activation of sporulation genes in response to nutritional stress. Spo0A may act in concert with spo0H (a sigma factor) to control the expression of some genes that are critical to the sporulation process.</text>
</comment>
<dbReference type="PANTHER" id="PTHR42713:SF3">
    <property type="entry name" value="TRANSCRIPTIONAL REGULATORY PROTEIN HPTR"/>
    <property type="match status" value="1"/>
</dbReference>
<keyword evidence="5" id="KW-0902">Two-component regulatory system</keyword>
<keyword evidence="6" id="KW-0805">Transcription regulation</keyword>
<keyword evidence="4 10" id="KW-0597">Phosphoprotein</keyword>
<dbReference type="CDD" id="cd17536">
    <property type="entry name" value="REC_YesN-like"/>
    <property type="match status" value="1"/>
</dbReference>
<dbReference type="InterPro" id="IPR001789">
    <property type="entry name" value="Sig_transdc_resp-reg_receiver"/>
</dbReference>
<dbReference type="PROSITE" id="PS00041">
    <property type="entry name" value="HTH_ARAC_FAMILY_1"/>
    <property type="match status" value="1"/>
</dbReference>
<name>A0A7M2RGD8_9FIRM</name>
<dbReference type="Proteomes" id="UP000593601">
    <property type="component" value="Chromosome"/>
</dbReference>
<dbReference type="InterPro" id="IPR051552">
    <property type="entry name" value="HptR"/>
</dbReference>
<comment type="subcellular location">
    <subcellularLocation>
        <location evidence="1">Cytoplasm</location>
    </subcellularLocation>
</comment>
<dbReference type="SMART" id="SM00342">
    <property type="entry name" value="HTH_ARAC"/>
    <property type="match status" value="1"/>
</dbReference>
<dbReference type="AlphaFoldDB" id="A0A7M2RGD8"/>
<evidence type="ECO:0000256" key="3">
    <source>
        <dbReference type="ARBA" id="ARBA00022490"/>
    </source>
</evidence>
<evidence type="ECO:0000259" key="11">
    <source>
        <dbReference type="PROSITE" id="PS01124"/>
    </source>
</evidence>
<dbReference type="InterPro" id="IPR009057">
    <property type="entry name" value="Homeodomain-like_sf"/>
</dbReference>
<evidence type="ECO:0000256" key="4">
    <source>
        <dbReference type="ARBA" id="ARBA00022553"/>
    </source>
</evidence>
<dbReference type="GO" id="GO:0005737">
    <property type="term" value="C:cytoplasm"/>
    <property type="evidence" value="ECO:0007669"/>
    <property type="project" value="UniProtKB-SubCell"/>
</dbReference>
<dbReference type="GO" id="GO:0043565">
    <property type="term" value="F:sequence-specific DNA binding"/>
    <property type="evidence" value="ECO:0007669"/>
    <property type="project" value="InterPro"/>
</dbReference>
<protein>
    <recommendedName>
        <fullName evidence="2">Stage 0 sporulation protein A homolog</fullName>
    </recommendedName>
</protein>
<evidence type="ECO:0000256" key="5">
    <source>
        <dbReference type="ARBA" id="ARBA00023012"/>
    </source>
</evidence>
<dbReference type="EMBL" id="CP063304">
    <property type="protein sequence ID" value="QOV19395.1"/>
    <property type="molecule type" value="Genomic_DNA"/>
</dbReference>
<feature type="modified residue" description="4-aspartylphosphate" evidence="10">
    <location>
        <position position="56"/>
    </location>
</feature>
<evidence type="ECO:0000259" key="12">
    <source>
        <dbReference type="PROSITE" id="PS50110"/>
    </source>
</evidence>
<dbReference type="PROSITE" id="PS01124">
    <property type="entry name" value="HTH_ARAC_FAMILY_2"/>
    <property type="match status" value="1"/>
</dbReference>
<feature type="domain" description="Response regulatory" evidence="12">
    <location>
        <begin position="5"/>
        <end position="121"/>
    </location>
</feature>
<dbReference type="GO" id="GO:0003700">
    <property type="term" value="F:DNA-binding transcription factor activity"/>
    <property type="evidence" value="ECO:0007669"/>
    <property type="project" value="InterPro"/>
</dbReference>
<dbReference type="InterPro" id="IPR018062">
    <property type="entry name" value="HTH_AraC-typ_CS"/>
</dbReference>
<dbReference type="SMART" id="SM00448">
    <property type="entry name" value="REC"/>
    <property type="match status" value="1"/>
</dbReference>
<dbReference type="InterPro" id="IPR011006">
    <property type="entry name" value="CheY-like_superfamily"/>
</dbReference>
<evidence type="ECO:0000256" key="1">
    <source>
        <dbReference type="ARBA" id="ARBA00004496"/>
    </source>
</evidence>
<dbReference type="Gene3D" id="3.40.50.2300">
    <property type="match status" value="1"/>
</dbReference>
<keyword evidence="7" id="KW-0238">DNA-binding</keyword>
<evidence type="ECO:0000313" key="13">
    <source>
        <dbReference type="EMBL" id="QOV19395.1"/>
    </source>
</evidence>
<sequence>MEEIKVLIADDELPVREELAAFPWAKYTCRIVGEARNGKEALQLCAELHPNMIITDLAMPIMNGIELAEKLRVYYPDIQIVFLTVLENFEYAQHAIQLNVIDYIVKFQMQESSIAKVLDKARNIMEKEDFLTKMSNRTKRQKLSKLFSYYFIEQKMNRSHMSELEQTMIEMSFLDSKKEFLFLIQDISGKYRQVIDSELLEYLEGCKFVDEWMELCPGIYVIKVLSERINSVTQALRDGIKSYFQSLIELPKAYFVVYPYTSRFHTFLEYINHIYGWYETHFYYSDKTTFRQQEILKTNAMTDEDLQAMSSIFSKLDLDRIDFEKAYCLYAKRHKLSVDQLKEVSIGLIKSYFKKNQKDYPEHLQIDKLEVYNIEQLASYIQNTCLIEVLYRPEVYRAIRIIREEYANPLTLTSVAEQVGLSPQYLSRVFREQAGENFVEYLTRIRIQKAKDLVLEGHHKVYEIADMVGMPNYRYFSTLFRKIVGVSPTQLRSGKSDEWKRKS</sequence>
<dbReference type="Pfam" id="PF00072">
    <property type="entry name" value="Response_reg"/>
    <property type="match status" value="1"/>
</dbReference>
<dbReference type="Gene3D" id="1.10.10.60">
    <property type="entry name" value="Homeodomain-like"/>
    <property type="match status" value="2"/>
</dbReference>
<evidence type="ECO:0000256" key="7">
    <source>
        <dbReference type="ARBA" id="ARBA00023125"/>
    </source>
</evidence>
<evidence type="ECO:0000256" key="8">
    <source>
        <dbReference type="ARBA" id="ARBA00023163"/>
    </source>
</evidence>
<dbReference type="InterPro" id="IPR018060">
    <property type="entry name" value="HTH_AraC"/>
</dbReference>